<feature type="region of interest" description="Disordered" evidence="1">
    <location>
        <begin position="52"/>
        <end position="117"/>
    </location>
</feature>
<comment type="caution">
    <text evidence="2">The sequence shown here is derived from an EMBL/GenBank/DDBJ whole genome shotgun (WGS) entry which is preliminary data.</text>
</comment>
<proteinExistence type="predicted"/>
<dbReference type="EMBL" id="JAAIUW010000003">
    <property type="protein sequence ID" value="KAF7839306.1"/>
    <property type="molecule type" value="Genomic_DNA"/>
</dbReference>
<accession>A0A835CE12</accession>
<evidence type="ECO:0000313" key="2">
    <source>
        <dbReference type="EMBL" id="KAF7839306.1"/>
    </source>
</evidence>
<feature type="compositionally biased region" description="Polar residues" evidence="1">
    <location>
        <begin position="71"/>
        <end position="85"/>
    </location>
</feature>
<keyword evidence="2" id="KW-0560">Oxidoreductase</keyword>
<reference evidence="2" key="1">
    <citation type="submission" date="2020-09" db="EMBL/GenBank/DDBJ databases">
        <title>Genome-Enabled Discovery of Anthraquinone Biosynthesis in Senna tora.</title>
        <authorList>
            <person name="Kang S.-H."/>
            <person name="Pandey R.P."/>
            <person name="Lee C.-M."/>
            <person name="Sim J.-S."/>
            <person name="Jeong J.-T."/>
            <person name="Choi B.-S."/>
            <person name="Jung M."/>
            <person name="Ginzburg D."/>
            <person name="Zhao K."/>
            <person name="Won S.Y."/>
            <person name="Oh T.-J."/>
            <person name="Yu Y."/>
            <person name="Kim N.-H."/>
            <person name="Lee O.R."/>
            <person name="Lee T.-H."/>
            <person name="Bashyal P."/>
            <person name="Kim T.-S."/>
            <person name="Lee W.-H."/>
            <person name="Kawkins C."/>
            <person name="Kim C.-K."/>
            <person name="Kim J.S."/>
            <person name="Ahn B.O."/>
            <person name="Rhee S.Y."/>
            <person name="Sohng J.K."/>
        </authorList>
    </citation>
    <scope>NUCLEOTIDE SEQUENCE</scope>
    <source>
        <tissue evidence="2">Leaf</tissue>
    </source>
</reference>
<name>A0A835CE12_9FABA</name>
<feature type="compositionally biased region" description="Basic and acidic residues" evidence="1">
    <location>
        <begin position="53"/>
        <end position="68"/>
    </location>
</feature>
<dbReference type="AlphaFoldDB" id="A0A835CE12"/>
<organism evidence="2 3">
    <name type="scientific">Senna tora</name>
    <dbReference type="NCBI Taxonomy" id="362788"/>
    <lineage>
        <taxon>Eukaryota</taxon>
        <taxon>Viridiplantae</taxon>
        <taxon>Streptophyta</taxon>
        <taxon>Embryophyta</taxon>
        <taxon>Tracheophyta</taxon>
        <taxon>Spermatophyta</taxon>
        <taxon>Magnoliopsida</taxon>
        <taxon>eudicotyledons</taxon>
        <taxon>Gunneridae</taxon>
        <taxon>Pentapetalae</taxon>
        <taxon>rosids</taxon>
        <taxon>fabids</taxon>
        <taxon>Fabales</taxon>
        <taxon>Fabaceae</taxon>
        <taxon>Caesalpinioideae</taxon>
        <taxon>Cassia clade</taxon>
        <taxon>Senna</taxon>
    </lineage>
</organism>
<protein>
    <submittedName>
        <fullName evidence="2">L-ascorbate peroxidase, cytosolic</fullName>
    </submittedName>
</protein>
<dbReference type="GO" id="GO:0004601">
    <property type="term" value="F:peroxidase activity"/>
    <property type="evidence" value="ECO:0007669"/>
    <property type="project" value="UniProtKB-KW"/>
</dbReference>
<feature type="compositionally biased region" description="Basic residues" evidence="1">
    <location>
        <begin position="87"/>
        <end position="101"/>
    </location>
</feature>
<gene>
    <name evidence="2" type="ORF">G2W53_007788</name>
</gene>
<keyword evidence="2" id="KW-0575">Peroxidase</keyword>
<keyword evidence="3" id="KW-1185">Reference proteome</keyword>
<evidence type="ECO:0000256" key="1">
    <source>
        <dbReference type="SAM" id="MobiDB-lite"/>
    </source>
</evidence>
<sequence>MICKNTNTNTKKIPKSVCLSFAQVNDKSGHTLNMSWSSKVWKELQTKVAKLPEAQHQKRELYSRRRANDYQAASQVGQNGQQENLRIQKKSKRCKPKRLWKTNRFGKEFRSARRLHR</sequence>
<evidence type="ECO:0000313" key="3">
    <source>
        <dbReference type="Proteomes" id="UP000634136"/>
    </source>
</evidence>
<dbReference type="Proteomes" id="UP000634136">
    <property type="component" value="Unassembled WGS sequence"/>
</dbReference>